<gene>
    <name evidence="1" type="ORF">II3_01312</name>
</gene>
<sequence>MQYLIGGLAEKCGVNTETIRYKWSIAMKQSAVTYMISLFLN</sequence>
<reference evidence="1 2" key="1">
    <citation type="submission" date="2012-04" db="EMBL/GenBank/DDBJ databases">
        <title>The Genome Sequence of Bacillus cereus MC67.</title>
        <authorList>
            <consortium name="The Broad Institute Genome Sequencing Platform"/>
            <consortium name="The Broad Institute Genome Sequencing Center for Infectious Disease"/>
            <person name="Feldgarden M."/>
            <person name="Van der Auwera G.A."/>
            <person name="Mahillon J."/>
            <person name="Duprez V."/>
            <person name="Timmery S."/>
            <person name="Mattelet C."/>
            <person name="Dierick K."/>
            <person name="Sun M."/>
            <person name="Yu Z."/>
            <person name="Zhu L."/>
            <person name="Hu X."/>
            <person name="Shank E.B."/>
            <person name="Swiecicka I."/>
            <person name="Hansen B.M."/>
            <person name="Andrup L."/>
            <person name="Young S.K."/>
            <person name="Zeng Q."/>
            <person name="Gargeya S."/>
            <person name="Fitzgerald M."/>
            <person name="Haas B."/>
            <person name="Abouelleil A."/>
            <person name="Alvarado L."/>
            <person name="Arachchi H.M."/>
            <person name="Berlin A."/>
            <person name="Chapman S.B."/>
            <person name="Goldberg J."/>
            <person name="Griggs A."/>
            <person name="Gujja S."/>
            <person name="Hansen M."/>
            <person name="Howarth C."/>
            <person name="Imamovic A."/>
            <person name="Larimer J."/>
            <person name="McCowen C."/>
            <person name="Montmayeur A."/>
            <person name="Murphy C."/>
            <person name="Neiman D."/>
            <person name="Pearson M."/>
            <person name="Priest M."/>
            <person name="Roberts A."/>
            <person name="Saif S."/>
            <person name="Shea T."/>
            <person name="Sisk P."/>
            <person name="Sykes S."/>
            <person name="Wortman J."/>
            <person name="Nusbaum C."/>
            <person name="Birren B."/>
        </authorList>
    </citation>
    <scope>NUCLEOTIDE SEQUENCE [LARGE SCALE GENOMIC DNA]</scope>
    <source>
        <strain evidence="1 2">MC67</strain>
    </source>
</reference>
<dbReference type="Proteomes" id="UP000006997">
    <property type="component" value="Unassembled WGS sequence"/>
</dbReference>
<name>J8FNS9_BACCE</name>
<dbReference type="EMBL" id="AHEN01000009">
    <property type="protein sequence ID" value="EJR02760.1"/>
    <property type="molecule type" value="Genomic_DNA"/>
</dbReference>
<proteinExistence type="predicted"/>
<protein>
    <submittedName>
        <fullName evidence="1">Mercuric resistance operon regulatory protein</fullName>
    </submittedName>
</protein>
<organism evidence="1 2">
    <name type="scientific">Bacillus cereus MC67</name>
    <dbReference type="NCBI Taxonomy" id="1053219"/>
    <lineage>
        <taxon>Bacteria</taxon>
        <taxon>Bacillati</taxon>
        <taxon>Bacillota</taxon>
        <taxon>Bacilli</taxon>
        <taxon>Bacillales</taxon>
        <taxon>Bacillaceae</taxon>
        <taxon>Bacillus</taxon>
        <taxon>Bacillus cereus group</taxon>
    </lineage>
</organism>
<dbReference type="AlphaFoldDB" id="J8FNS9"/>
<dbReference type="HOGENOM" id="CLU_3265231_0_0_9"/>
<evidence type="ECO:0000313" key="1">
    <source>
        <dbReference type="EMBL" id="EJR02760.1"/>
    </source>
</evidence>
<evidence type="ECO:0000313" key="2">
    <source>
        <dbReference type="Proteomes" id="UP000006997"/>
    </source>
</evidence>
<accession>J8FNS9</accession>
<comment type="caution">
    <text evidence="1">The sequence shown here is derived from an EMBL/GenBank/DDBJ whole genome shotgun (WGS) entry which is preliminary data.</text>
</comment>